<feature type="compositionally biased region" description="Basic and acidic residues" evidence="1">
    <location>
        <begin position="241"/>
        <end position="252"/>
    </location>
</feature>
<feature type="region of interest" description="Disordered" evidence="1">
    <location>
        <begin position="14"/>
        <end position="277"/>
    </location>
</feature>
<evidence type="ECO:0000256" key="1">
    <source>
        <dbReference type="SAM" id="MobiDB-lite"/>
    </source>
</evidence>
<sequence>MRVLCYIEAQILAAARADGDGGGSSRSSSSAGQRSWLQQKEERERESERPTSPRGHRDRKRESPIDERHGNSEREGRGGERRGEEGRREGGREAEERDRTRQERAAEGKEPISTRSQGSRSGSMASVRVTRGALHRRCREVGVASSTGDVVGPRFLHQSHGSREPPTSASKAVALGDDSQETSGTRADPEVPPSDRQASSAVRSGPSGPHPRTFHLQRRTILECAGYGRQGKARPGGAGRGEGRKEGEREGEGAGGSWDGHKRPIQRRPRGASTRPSPRVMMPLATVCLPFALLAVCLYERSIHPFIHSPARPVAVVATGGGGSTRKSAASKRLAARGMPALRSLMFGRSRARLLALQAPSANDMGRDHAPASSELPTTGK</sequence>
<organism evidence="2 3">
    <name type="scientific">Marchantia polymorpha subsp. ruderalis</name>
    <dbReference type="NCBI Taxonomy" id="1480154"/>
    <lineage>
        <taxon>Eukaryota</taxon>
        <taxon>Viridiplantae</taxon>
        <taxon>Streptophyta</taxon>
        <taxon>Embryophyta</taxon>
        <taxon>Marchantiophyta</taxon>
        <taxon>Marchantiopsida</taxon>
        <taxon>Marchantiidae</taxon>
        <taxon>Marchantiales</taxon>
        <taxon>Marchantiaceae</taxon>
        <taxon>Marchantia</taxon>
    </lineage>
</organism>
<evidence type="ECO:0000313" key="3">
    <source>
        <dbReference type="Proteomes" id="UP000077202"/>
    </source>
</evidence>
<keyword evidence="3" id="KW-1185">Reference proteome</keyword>
<dbReference type="AlphaFoldDB" id="A0A176VIC6"/>
<dbReference type="EMBL" id="LVLJ01003591">
    <property type="protein sequence ID" value="OAE20664.1"/>
    <property type="molecule type" value="Genomic_DNA"/>
</dbReference>
<evidence type="ECO:0000313" key="2">
    <source>
        <dbReference type="EMBL" id="OAE20664.1"/>
    </source>
</evidence>
<accession>A0A176VIC6</accession>
<protein>
    <submittedName>
        <fullName evidence="2">Uncharacterized protein</fullName>
    </submittedName>
</protein>
<reference evidence="2" key="1">
    <citation type="submission" date="2016-03" db="EMBL/GenBank/DDBJ databases">
        <title>Mechanisms controlling the formation of the plant cell surface in tip-growing cells are functionally conserved among land plants.</title>
        <authorList>
            <person name="Honkanen S."/>
            <person name="Jones V.A."/>
            <person name="Morieri G."/>
            <person name="Champion C."/>
            <person name="Hetherington A.J."/>
            <person name="Kelly S."/>
            <person name="Saint-Marcoux D."/>
            <person name="Proust H."/>
            <person name="Prescott H."/>
            <person name="Dolan L."/>
        </authorList>
    </citation>
    <scope>NUCLEOTIDE SEQUENCE [LARGE SCALE GENOMIC DNA]</scope>
    <source>
        <tissue evidence="2">Whole gametophyte</tissue>
    </source>
</reference>
<dbReference type="Proteomes" id="UP000077202">
    <property type="component" value="Unassembled WGS sequence"/>
</dbReference>
<name>A0A176VIC6_MARPO</name>
<feature type="compositionally biased region" description="Basic and acidic residues" evidence="1">
    <location>
        <begin position="39"/>
        <end position="51"/>
    </location>
</feature>
<proteinExistence type="predicted"/>
<feature type="compositionally biased region" description="Basic and acidic residues" evidence="1">
    <location>
        <begin position="60"/>
        <end position="112"/>
    </location>
</feature>
<gene>
    <name evidence="2" type="ORF">AXG93_154s1380</name>
</gene>
<feature type="compositionally biased region" description="Polar residues" evidence="1">
    <location>
        <begin position="113"/>
        <end position="124"/>
    </location>
</feature>
<feature type="region of interest" description="Disordered" evidence="1">
    <location>
        <begin position="360"/>
        <end position="381"/>
    </location>
</feature>
<comment type="caution">
    <text evidence="2">The sequence shown here is derived from an EMBL/GenBank/DDBJ whole genome shotgun (WGS) entry which is preliminary data.</text>
</comment>